<evidence type="ECO:0000313" key="3">
    <source>
        <dbReference type="EMBL" id="OGH78550.1"/>
    </source>
</evidence>
<name>A0A1F6N4D5_9BACT</name>
<accession>A0A1F6N4D5</accession>
<evidence type="ECO:0000256" key="1">
    <source>
        <dbReference type="SAM" id="Phobius"/>
    </source>
</evidence>
<dbReference type="Proteomes" id="UP000177040">
    <property type="component" value="Unassembled WGS sequence"/>
</dbReference>
<feature type="transmembrane region" description="Helical" evidence="1">
    <location>
        <begin position="20"/>
        <end position="42"/>
    </location>
</feature>
<comment type="caution">
    <text evidence="3">The sequence shown here is derived from an EMBL/GenBank/DDBJ whole genome shotgun (WGS) entry which is preliminary data.</text>
</comment>
<keyword evidence="1" id="KW-0812">Transmembrane</keyword>
<protein>
    <recommendedName>
        <fullName evidence="2">DUF8128 domain-containing protein</fullName>
    </recommendedName>
</protein>
<keyword evidence="1" id="KW-1133">Transmembrane helix</keyword>
<dbReference type="InterPro" id="IPR058441">
    <property type="entry name" value="DUF8128"/>
</dbReference>
<evidence type="ECO:0000313" key="4">
    <source>
        <dbReference type="Proteomes" id="UP000177040"/>
    </source>
</evidence>
<reference evidence="3 4" key="1">
    <citation type="journal article" date="2016" name="Nat. Commun.">
        <title>Thousands of microbial genomes shed light on interconnected biogeochemical processes in an aquifer system.</title>
        <authorList>
            <person name="Anantharaman K."/>
            <person name="Brown C.T."/>
            <person name="Hug L.A."/>
            <person name="Sharon I."/>
            <person name="Castelle C.J."/>
            <person name="Probst A.J."/>
            <person name="Thomas B.C."/>
            <person name="Singh A."/>
            <person name="Wilkins M.J."/>
            <person name="Karaoz U."/>
            <person name="Brodie E.L."/>
            <person name="Williams K.H."/>
            <person name="Hubbard S.S."/>
            <person name="Banfield J.F."/>
        </authorList>
    </citation>
    <scope>NUCLEOTIDE SEQUENCE [LARGE SCALE GENOMIC DNA]</scope>
</reference>
<keyword evidence="1" id="KW-0472">Membrane</keyword>
<dbReference type="EMBL" id="MFQH01000006">
    <property type="protein sequence ID" value="OGH78550.1"/>
    <property type="molecule type" value="Genomic_DNA"/>
</dbReference>
<evidence type="ECO:0000259" key="2">
    <source>
        <dbReference type="Pfam" id="PF26449"/>
    </source>
</evidence>
<organism evidence="3 4">
    <name type="scientific">Candidatus Magasanikbacteria bacterium RIFCSPLOWO2_01_FULL_40_15</name>
    <dbReference type="NCBI Taxonomy" id="1798686"/>
    <lineage>
        <taxon>Bacteria</taxon>
        <taxon>Candidatus Magasanikiibacteriota</taxon>
    </lineage>
</organism>
<sequence>MDFGFFAIDGATIVHALNFFLAQGVVVIAIEWFAVMGWLLMIGPIFSQALHFFIELKEEKYVHDWKPVILAIDIPALNVQTPMAVEQLFSHVAGALAPSGLKEKIKDGYVQRWFSFEIVSIEGYIQFVVWTESVFRDLVEASIYAQYPDAEITEIEDYVHLVPEKFPNETHDLWVNDFGLAEHSAYPLRSYREFEHSISKDTVLKDPMGTFLESFTRLGPGEQMWWQILVEPINNDWKEGAINKVKEVLGIAEHDTMENIGDKFVEFLMKSLVLIGDQVFNREASPKEEAEDEHADTVRLTPGTNKIVELMEQKITKLAFKAKMRAVYVARKESFNPRRGASLLLGAINQYNIPSANSIVAVEAPKGKKKDKPAKLFEAYRKRSMNTKSPTCILNIEELATIWHFPMSHVKTPLVSKAATKQAEPPVGLPVEYLGGPDAVTLLNKPLNPSGITKVTSTTKSKNFTTDSGEVIEYDNWYENL</sequence>
<proteinExistence type="predicted"/>
<feature type="domain" description="DUF8128" evidence="2">
    <location>
        <begin position="114"/>
        <end position="417"/>
    </location>
</feature>
<gene>
    <name evidence="3" type="ORF">A2983_02695</name>
</gene>
<dbReference type="Pfam" id="PF26449">
    <property type="entry name" value="DUF8128"/>
    <property type="match status" value="1"/>
</dbReference>
<dbReference type="AlphaFoldDB" id="A0A1F6N4D5"/>